<protein>
    <submittedName>
        <fullName evidence="6">Response regulator transcription factor</fullName>
    </submittedName>
</protein>
<keyword evidence="4" id="KW-1133">Transmembrane helix</keyword>
<dbReference type="SMART" id="SM00421">
    <property type="entry name" value="HTH_LUXR"/>
    <property type="match status" value="1"/>
</dbReference>
<dbReference type="PANTHER" id="PTHR44688:SF16">
    <property type="entry name" value="DNA-BINDING TRANSCRIPTIONAL ACTIVATOR DEVR_DOSR"/>
    <property type="match status" value="1"/>
</dbReference>
<sequence>MRRSSASMGSSVFVAIGLMLVYVWSSLSDHTFSLRDSLPQLFGVNPRAFFLVGIFVLSVAYMVLPRTAKGKVAHLAVLMPVVGSVGTACIAMAPFQVLFSPGALCAAGLVALGFSYCWFVVRYGLLFVGDGSVGRIAYCIAAALIMEPVVRVGLESTFDQSTLTAIAVALPLVSAGLLYGAQRLVERAQSSVPVADGEGTEGAGPAAAGSAVAEASLSLRSLLARGGAAALAGPSDGAGAARLRAARARTVMLLATALLLATVRTLSPVGTWDSPFDPTPMTSSAGLVLLYAVCVALFARFAVVDTEGASALKRFQPAFLLVVLTELTSIVLLYTQGPQSAILYTSMCLNDSFAHILFWATVFCVVRSVRMAPHHLAGLALAAYAASSIAWLVLIGEAEMLETVASVAAITILYILTIVAVKTGEGRRPAAEQPAEGAVQAPTVEAELAPAATDRLGESIEERCLEIAREKGLSPRETDVMVLLAQGRTRLYIQEELFIAENTVKTHIAHIYKKLAVGNRQELLDLVYQKSEMGDSA</sequence>
<evidence type="ECO:0000256" key="4">
    <source>
        <dbReference type="SAM" id="Phobius"/>
    </source>
</evidence>
<dbReference type="Gene3D" id="1.10.10.10">
    <property type="entry name" value="Winged helix-like DNA-binding domain superfamily/Winged helix DNA-binding domain"/>
    <property type="match status" value="1"/>
</dbReference>
<evidence type="ECO:0000313" key="7">
    <source>
        <dbReference type="Proteomes" id="UP000309454"/>
    </source>
</evidence>
<feature type="transmembrane region" description="Helical" evidence="4">
    <location>
        <begin position="101"/>
        <end position="121"/>
    </location>
</feature>
<dbReference type="CDD" id="cd06170">
    <property type="entry name" value="LuxR_C_like"/>
    <property type="match status" value="1"/>
</dbReference>
<dbReference type="PANTHER" id="PTHR44688">
    <property type="entry name" value="DNA-BINDING TRANSCRIPTIONAL ACTIVATOR DEVR_DOSR"/>
    <property type="match status" value="1"/>
</dbReference>
<dbReference type="Proteomes" id="UP000309454">
    <property type="component" value="Unassembled WGS sequence"/>
</dbReference>
<dbReference type="GO" id="GO:0003677">
    <property type="term" value="F:DNA binding"/>
    <property type="evidence" value="ECO:0007669"/>
    <property type="project" value="UniProtKB-KW"/>
</dbReference>
<name>A0A4V5KJQ1_9ACTN</name>
<proteinExistence type="predicted"/>
<evidence type="ECO:0000313" key="6">
    <source>
        <dbReference type="EMBL" id="TJW09972.1"/>
    </source>
</evidence>
<dbReference type="InterPro" id="IPR016032">
    <property type="entry name" value="Sig_transdc_resp-reg_C-effctor"/>
</dbReference>
<feature type="transmembrane region" description="Helical" evidence="4">
    <location>
        <begin position="284"/>
        <end position="303"/>
    </location>
</feature>
<feature type="transmembrane region" description="Helical" evidence="4">
    <location>
        <begin position="341"/>
        <end position="364"/>
    </location>
</feature>
<dbReference type="SUPFAM" id="SSF46894">
    <property type="entry name" value="C-terminal effector domain of the bipartite response regulators"/>
    <property type="match status" value="1"/>
</dbReference>
<dbReference type="AlphaFoldDB" id="A0A4V5KJQ1"/>
<feature type="transmembrane region" description="Helical" evidence="4">
    <location>
        <begin position="376"/>
        <end position="394"/>
    </location>
</feature>
<evidence type="ECO:0000256" key="2">
    <source>
        <dbReference type="ARBA" id="ARBA00023125"/>
    </source>
</evidence>
<keyword evidence="2" id="KW-0238">DNA-binding</keyword>
<keyword evidence="1" id="KW-0805">Transcription regulation</keyword>
<accession>A0A4V5KJQ1</accession>
<feature type="transmembrane region" description="Helical" evidence="4">
    <location>
        <begin position="76"/>
        <end position="95"/>
    </location>
</feature>
<feature type="transmembrane region" description="Helical" evidence="4">
    <location>
        <begin position="315"/>
        <end position="335"/>
    </location>
</feature>
<reference evidence="6 7" key="1">
    <citation type="submission" date="2019-04" db="EMBL/GenBank/DDBJ databases">
        <title>Microbes associate with the intestines of laboratory mice.</title>
        <authorList>
            <person name="Navarre W."/>
            <person name="Wong E."/>
            <person name="Huang K.C."/>
            <person name="Tropini C."/>
            <person name="Ng K."/>
            <person name="Yu B."/>
        </authorList>
    </citation>
    <scope>NUCLEOTIDE SEQUENCE [LARGE SCALE GENOMIC DNA]</scope>
    <source>
        <strain evidence="6 7">NM48_B13</strain>
    </source>
</reference>
<keyword evidence="7" id="KW-1185">Reference proteome</keyword>
<feature type="transmembrane region" description="Helical" evidence="4">
    <location>
        <begin position="251"/>
        <end position="272"/>
    </location>
</feature>
<feature type="transmembrane region" description="Helical" evidence="4">
    <location>
        <begin position="162"/>
        <end position="181"/>
    </location>
</feature>
<keyword evidence="4" id="KW-0812">Transmembrane</keyword>
<keyword evidence="3" id="KW-0804">Transcription</keyword>
<dbReference type="PRINTS" id="PR00038">
    <property type="entry name" value="HTHLUXR"/>
</dbReference>
<evidence type="ECO:0000259" key="5">
    <source>
        <dbReference type="PROSITE" id="PS50043"/>
    </source>
</evidence>
<dbReference type="GO" id="GO:0006355">
    <property type="term" value="P:regulation of DNA-templated transcription"/>
    <property type="evidence" value="ECO:0007669"/>
    <property type="project" value="InterPro"/>
</dbReference>
<gene>
    <name evidence="6" type="ORF">E5982_07815</name>
</gene>
<evidence type="ECO:0000256" key="1">
    <source>
        <dbReference type="ARBA" id="ARBA00023015"/>
    </source>
</evidence>
<dbReference type="EMBL" id="SSTM01000005">
    <property type="protein sequence ID" value="TJW09972.1"/>
    <property type="molecule type" value="Genomic_DNA"/>
</dbReference>
<dbReference type="Pfam" id="PF00196">
    <property type="entry name" value="GerE"/>
    <property type="match status" value="1"/>
</dbReference>
<dbReference type="RefSeq" id="WP_136846034.1">
    <property type="nucleotide sequence ID" value="NZ_SSTM01000005.1"/>
</dbReference>
<dbReference type="OrthoDB" id="3182258at2"/>
<feature type="transmembrane region" description="Helical" evidence="4">
    <location>
        <begin position="44"/>
        <end position="64"/>
    </location>
</feature>
<dbReference type="InterPro" id="IPR000792">
    <property type="entry name" value="Tscrpt_reg_LuxR_C"/>
</dbReference>
<evidence type="ECO:0000256" key="3">
    <source>
        <dbReference type="ARBA" id="ARBA00023163"/>
    </source>
</evidence>
<dbReference type="InterPro" id="IPR036388">
    <property type="entry name" value="WH-like_DNA-bd_sf"/>
</dbReference>
<comment type="caution">
    <text evidence="6">The sequence shown here is derived from an EMBL/GenBank/DDBJ whole genome shotgun (WGS) entry which is preliminary data.</text>
</comment>
<organism evidence="6 7">
    <name type="scientific">Parvibacter caecicola</name>
    <dbReference type="NCBI Taxonomy" id="747645"/>
    <lineage>
        <taxon>Bacteria</taxon>
        <taxon>Bacillati</taxon>
        <taxon>Actinomycetota</taxon>
        <taxon>Coriobacteriia</taxon>
        <taxon>Coriobacteriales</taxon>
        <taxon>Coriobacteriaceae</taxon>
        <taxon>Parvibacter</taxon>
    </lineage>
</organism>
<feature type="transmembrane region" description="Helical" evidence="4">
    <location>
        <begin position="400"/>
        <end position="421"/>
    </location>
</feature>
<dbReference type="PROSITE" id="PS50043">
    <property type="entry name" value="HTH_LUXR_2"/>
    <property type="match status" value="1"/>
</dbReference>
<feature type="domain" description="HTH luxR-type" evidence="5">
    <location>
        <begin position="466"/>
        <end position="531"/>
    </location>
</feature>
<keyword evidence="4" id="KW-0472">Membrane</keyword>
<feature type="transmembrane region" description="Helical" evidence="4">
    <location>
        <begin position="133"/>
        <end position="150"/>
    </location>
</feature>